<feature type="domain" description="Cell wall hydrolase SleB" evidence="2">
    <location>
        <begin position="62"/>
        <end position="172"/>
    </location>
</feature>
<evidence type="ECO:0000259" key="2">
    <source>
        <dbReference type="Pfam" id="PF07486"/>
    </source>
</evidence>
<dbReference type="Gene3D" id="1.10.10.2520">
    <property type="entry name" value="Cell wall hydrolase SleB, domain 1"/>
    <property type="match status" value="1"/>
</dbReference>
<dbReference type="OrthoDB" id="9785345at2"/>
<dbReference type="InterPro" id="IPR011105">
    <property type="entry name" value="Cell_wall_hydrolase_SleB"/>
</dbReference>
<gene>
    <name evidence="3" type="ORF">DKG74_08995</name>
</gene>
<dbReference type="Pfam" id="PF07486">
    <property type="entry name" value="Hydrolase_2"/>
    <property type="match status" value="1"/>
</dbReference>
<dbReference type="GO" id="GO:0016787">
    <property type="term" value="F:hydrolase activity"/>
    <property type="evidence" value="ECO:0007669"/>
    <property type="project" value="InterPro"/>
</dbReference>
<protein>
    <recommendedName>
        <fullName evidence="2">Cell wall hydrolase SleB domain-containing protein</fullName>
    </recommendedName>
</protein>
<dbReference type="InterPro" id="IPR042047">
    <property type="entry name" value="SleB_dom1"/>
</dbReference>
<keyword evidence="1" id="KW-0732">Signal</keyword>
<dbReference type="PROSITE" id="PS51257">
    <property type="entry name" value="PROKAR_LIPOPROTEIN"/>
    <property type="match status" value="1"/>
</dbReference>
<comment type="caution">
    <text evidence="3">The sequence shown here is derived from an EMBL/GenBank/DDBJ whole genome shotgun (WGS) entry which is preliminary data.</text>
</comment>
<sequence>MRHIVIIAAAMAVAGCVAAPDAAHVPPVAVVAEVPPPPTLAPAVASDDRACLIAAMFYEAGGEGAEGLAAVGHVVLNRLDDRPPGTTICDVVYEKSQFGWTRKVARKDVATVIGTTQRWQNAAIMAEAVLTDTVKDPTGGAHSFYSVLQYRKKPRWAKNLDKTVRIGNHVFMK</sequence>
<dbReference type="Proteomes" id="UP000245461">
    <property type="component" value="Unassembled WGS sequence"/>
</dbReference>
<accession>A0A317EFR3</accession>
<evidence type="ECO:0000313" key="3">
    <source>
        <dbReference type="EMBL" id="PWR24243.1"/>
    </source>
</evidence>
<evidence type="ECO:0000313" key="4">
    <source>
        <dbReference type="Proteomes" id="UP000245461"/>
    </source>
</evidence>
<keyword evidence="4" id="KW-1185">Reference proteome</keyword>
<feature type="chain" id="PRO_5016303471" description="Cell wall hydrolase SleB domain-containing protein" evidence="1">
    <location>
        <begin position="19"/>
        <end position="173"/>
    </location>
</feature>
<dbReference type="Gene3D" id="6.20.240.60">
    <property type="match status" value="1"/>
</dbReference>
<dbReference type="AlphaFoldDB" id="A0A317EFR3"/>
<reference evidence="3 4" key="1">
    <citation type="submission" date="2018-05" db="EMBL/GenBank/DDBJ databases">
        <title>Zavarzinia sp. HR-AS.</title>
        <authorList>
            <person name="Lee Y."/>
            <person name="Jeon C.O."/>
        </authorList>
    </citation>
    <scope>NUCLEOTIDE SEQUENCE [LARGE SCALE GENOMIC DNA]</scope>
    <source>
        <strain evidence="3 4">HR-AS</strain>
    </source>
</reference>
<organism evidence="3 4">
    <name type="scientific">Zavarzinia aquatilis</name>
    <dbReference type="NCBI Taxonomy" id="2211142"/>
    <lineage>
        <taxon>Bacteria</taxon>
        <taxon>Pseudomonadati</taxon>
        <taxon>Pseudomonadota</taxon>
        <taxon>Alphaproteobacteria</taxon>
        <taxon>Rhodospirillales</taxon>
        <taxon>Zavarziniaceae</taxon>
        <taxon>Zavarzinia</taxon>
    </lineage>
</organism>
<dbReference type="RefSeq" id="WP_109904878.1">
    <property type="nucleotide sequence ID" value="NZ_QGLE01000004.1"/>
</dbReference>
<name>A0A317EFR3_9PROT</name>
<evidence type="ECO:0000256" key="1">
    <source>
        <dbReference type="SAM" id="SignalP"/>
    </source>
</evidence>
<proteinExistence type="predicted"/>
<dbReference type="EMBL" id="QGLE01000004">
    <property type="protein sequence ID" value="PWR24243.1"/>
    <property type="molecule type" value="Genomic_DNA"/>
</dbReference>
<feature type="signal peptide" evidence="1">
    <location>
        <begin position="1"/>
        <end position="18"/>
    </location>
</feature>